<dbReference type="OrthoDB" id="5873496at2"/>
<dbReference type="AlphaFoldDB" id="A0A4Y8S4T0"/>
<protein>
    <submittedName>
        <fullName evidence="1">Uncharacterized protein</fullName>
    </submittedName>
</protein>
<evidence type="ECO:0000313" key="1">
    <source>
        <dbReference type="EMBL" id="TFF33570.1"/>
    </source>
</evidence>
<keyword evidence="2" id="KW-1185">Reference proteome</keyword>
<comment type="caution">
    <text evidence="1">The sequence shown here is derived from an EMBL/GenBank/DDBJ whole genome shotgun (WGS) entry which is preliminary data.</text>
</comment>
<dbReference type="Proteomes" id="UP000297540">
    <property type="component" value="Unassembled WGS sequence"/>
</dbReference>
<proteinExistence type="predicted"/>
<name>A0A4Y8S4T0_9SPHI</name>
<dbReference type="EMBL" id="SOZE01000042">
    <property type="protein sequence ID" value="TFF33570.1"/>
    <property type="molecule type" value="Genomic_DNA"/>
</dbReference>
<gene>
    <name evidence="1" type="ORF">E2R66_25175</name>
</gene>
<dbReference type="RefSeq" id="WP_133236149.1">
    <property type="nucleotide sequence ID" value="NZ_SOZE01000042.1"/>
</dbReference>
<reference evidence="1 2" key="1">
    <citation type="journal article" date="2017" name="Int. J. Syst. Evol. Microbiol.">
        <title>Mucilaginibacterpsychrotolerans sp. nov., isolated from peatlands.</title>
        <authorList>
            <person name="Deng Y."/>
            <person name="Shen L."/>
            <person name="Xu B."/>
            <person name="Liu Y."/>
            <person name="Gu Z."/>
            <person name="Liu H."/>
            <person name="Zhou Y."/>
        </authorList>
    </citation>
    <scope>NUCLEOTIDE SEQUENCE [LARGE SCALE GENOMIC DNA]</scope>
    <source>
        <strain evidence="1 2">NH7-4</strain>
    </source>
</reference>
<evidence type="ECO:0000313" key="2">
    <source>
        <dbReference type="Proteomes" id="UP000297540"/>
    </source>
</evidence>
<accession>A0A4Y8S4T0</accession>
<organism evidence="1 2">
    <name type="scientific">Mucilaginibacter psychrotolerans</name>
    <dbReference type="NCBI Taxonomy" id="1524096"/>
    <lineage>
        <taxon>Bacteria</taxon>
        <taxon>Pseudomonadati</taxon>
        <taxon>Bacteroidota</taxon>
        <taxon>Sphingobacteriia</taxon>
        <taxon>Sphingobacteriales</taxon>
        <taxon>Sphingobacteriaceae</taxon>
        <taxon>Mucilaginibacter</taxon>
    </lineage>
</organism>
<sequence>MKYIITLSLILTFNYCVAQNKVVRYCEIHIMESGFSRNNISAEVVPGKIDSLTFFNDKSKMYKISRLNTRTDVLNFMSSEGWLLFSITSNTIRNESVFQRFFFYKEFYSSALPGTNKP</sequence>